<dbReference type="Proteomes" id="UP001140011">
    <property type="component" value="Unassembled WGS sequence"/>
</dbReference>
<organism evidence="1 2">
    <name type="scientific">Coemansia pectinata</name>
    <dbReference type="NCBI Taxonomy" id="1052879"/>
    <lineage>
        <taxon>Eukaryota</taxon>
        <taxon>Fungi</taxon>
        <taxon>Fungi incertae sedis</taxon>
        <taxon>Zoopagomycota</taxon>
        <taxon>Kickxellomycotina</taxon>
        <taxon>Kickxellomycetes</taxon>
        <taxon>Kickxellales</taxon>
        <taxon>Kickxellaceae</taxon>
        <taxon>Coemansia</taxon>
    </lineage>
</organism>
<accession>A0A9W8L6H3</accession>
<proteinExistence type="predicted"/>
<gene>
    <name evidence="1" type="ORF">GGI19_006497</name>
</gene>
<dbReference type="AlphaFoldDB" id="A0A9W8L6H3"/>
<evidence type="ECO:0000313" key="1">
    <source>
        <dbReference type="EMBL" id="KAJ2745491.1"/>
    </source>
</evidence>
<evidence type="ECO:0000313" key="2">
    <source>
        <dbReference type="Proteomes" id="UP001140011"/>
    </source>
</evidence>
<name>A0A9W8L6H3_9FUNG</name>
<keyword evidence="2" id="KW-1185">Reference proteome</keyword>
<sequence length="151" mass="16457">MEDAELIQSFVPSTLAEEITRRYQAGSTALAQLVDHLSQRSQLEDLLASTIERAGGSGGGKFGSARGSIRSNSGVGLLTNARRGSEEVAGLVPALQKEVDALVRMHLHLSERINNEIVRPLQTFINTDAWSVAHTIEAKVRQMASEMKQHH</sequence>
<feature type="non-terminal residue" evidence="1">
    <location>
        <position position="1"/>
    </location>
</feature>
<dbReference type="Gene3D" id="1.20.1270.60">
    <property type="entry name" value="Arfaptin homology (AH) domain/BAR domain"/>
    <property type="match status" value="1"/>
</dbReference>
<reference evidence="1" key="1">
    <citation type="submission" date="2022-07" db="EMBL/GenBank/DDBJ databases">
        <title>Phylogenomic reconstructions and comparative analyses of Kickxellomycotina fungi.</title>
        <authorList>
            <person name="Reynolds N.K."/>
            <person name="Stajich J.E."/>
            <person name="Barry K."/>
            <person name="Grigoriev I.V."/>
            <person name="Crous P."/>
            <person name="Smith M.E."/>
        </authorList>
    </citation>
    <scope>NUCLEOTIDE SEQUENCE</scope>
    <source>
        <strain evidence="1">BCRC 34297</strain>
    </source>
</reference>
<protein>
    <submittedName>
        <fullName evidence="1">Uncharacterized protein</fullName>
    </submittedName>
</protein>
<comment type="caution">
    <text evidence="1">The sequence shown here is derived from an EMBL/GenBank/DDBJ whole genome shotgun (WGS) entry which is preliminary data.</text>
</comment>
<dbReference type="OrthoDB" id="5593455at2759"/>
<dbReference type="InterPro" id="IPR027267">
    <property type="entry name" value="AH/BAR_dom_sf"/>
</dbReference>
<dbReference type="EMBL" id="JANBUH010001446">
    <property type="protein sequence ID" value="KAJ2745491.1"/>
    <property type="molecule type" value="Genomic_DNA"/>
</dbReference>